<feature type="compositionally biased region" description="Polar residues" evidence="1">
    <location>
        <begin position="1"/>
        <end position="17"/>
    </location>
</feature>
<accession>A0AA39X2V8</accession>
<reference evidence="2" key="1">
    <citation type="submission" date="2023-06" db="EMBL/GenBank/DDBJ databases">
        <title>Genome-scale phylogeny and comparative genomics of the fungal order Sordariales.</title>
        <authorList>
            <consortium name="Lawrence Berkeley National Laboratory"/>
            <person name="Hensen N."/>
            <person name="Bonometti L."/>
            <person name="Westerberg I."/>
            <person name="Brannstrom I.O."/>
            <person name="Guillou S."/>
            <person name="Cros-Aarteil S."/>
            <person name="Calhoun S."/>
            <person name="Haridas S."/>
            <person name="Kuo A."/>
            <person name="Mondo S."/>
            <person name="Pangilinan J."/>
            <person name="Riley R."/>
            <person name="Labutti K."/>
            <person name="Andreopoulos B."/>
            <person name="Lipzen A."/>
            <person name="Chen C."/>
            <person name="Yanf M."/>
            <person name="Daum C."/>
            <person name="Ng V."/>
            <person name="Clum A."/>
            <person name="Steindorff A."/>
            <person name="Ohm R."/>
            <person name="Martin F."/>
            <person name="Silar P."/>
            <person name="Natvig D."/>
            <person name="Lalanne C."/>
            <person name="Gautier V."/>
            <person name="Ament-Velasquez S.L."/>
            <person name="Kruys A."/>
            <person name="Hutchinson M.I."/>
            <person name="Powell A.J."/>
            <person name="Barry K."/>
            <person name="Miller A.N."/>
            <person name="Grigoriev I.V."/>
            <person name="Debuchy R."/>
            <person name="Gladieux P."/>
            <person name="Thoren M.H."/>
            <person name="Johannesson H."/>
        </authorList>
    </citation>
    <scope>NUCLEOTIDE SEQUENCE</scope>
    <source>
        <strain evidence="2">CBS 606.72</strain>
    </source>
</reference>
<name>A0AA39X2V8_9PEZI</name>
<keyword evidence="3" id="KW-1185">Reference proteome</keyword>
<dbReference type="EMBL" id="JAULSU010000002">
    <property type="protein sequence ID" value="KAK0626266.1"/>
    <property type="molecule type" value="Genomic_DNA"/>
</dbReference>
<comment type="caution">
    <text evidence="2">The sequence shown here is derived from an EMBL/GenBank/DDBJ whole genome shotgun (WGS) entry which is preliminary data.</text>
</comment>
<feature type="region of interest" description="Disordered" evidence="1">
    <location>
        <begin position="1"/>
        <end position="31"/>
    </location>
</feature>
<feature type="compositionally biased region" description="Polar residues" evidence="1">
    <location>
        <begin position="178"/>
        <end position="187"/>
    </location>
</feature>
<sequence>MQRGNQRTSDPCSVPSTSHRRGRHDGPRIGSPMLMLACCGRTNFTDGMAAKAARHHHDLPFVSGSLVFGVGVRREASIFKRRIWSLLSGSPRGRHRKRVTSRRAKTGVWLGSSQVGKLAGGGVQGPRVRTAKRPVTIGRGPSLPCSTNHGCYHPPDQGFYRPSRPRSLDGHLRYYPICSTSRNQPAKDQSKEPVKSQSSCRPLPRCEQ</sequence>
<protein>
    <submittedName>
        <fullName evidence="2">Uncharacterized protein</fullName>
    </submittedName>
</protein>
<evidence type="ECO:0000313" key="2">
    <source>
        <dbReference type="EMBL" id="KAK0626266.1"/>
    </source>
</evidence>
<organism evidence="2 3">
    <name type="scientific">Immersiella caudata</name>
    <dbReference type="NCBI Taxonomy" id="314043"/>
    <lineage>
        <taxon>Eukaryota</taxon>
        <taxon>Fungi</taxon>
        <taxon>Dikarya</taxon>
        <taxon>Ascomycota</taxon>
        <taxon>Pezizomycotina</taxon>
        <taxon>Sordariomycetes</taxon>
        <taxon>Sordariomycetidae</taxon>
        <taxon>Sordariales</taxon>
        <taxon>Lasiosphaeriaceae</taxon>
        <taxon>Immersiella</taxon>
    </lineage>
</organism>
<evidence type="ECO:0000313" key="3">
    <source>
        <dbReference type="Proteomes" id="UP001175000"/>
    </source>
</evidence>
<gene>
    <name evidence="2" type="ORF">B0T14DRAFT_98529</name>
</gene>
<proteinExistence type="predicted"/>
<evidence type="ECO:0000256" key="1">
    <source>
        <dbReference type="SAM" id="MobiDB-lite"/>
    </source>
</evidence>
<feature type="region of interest" description="Disordered" evidence="1">
    <location>
        <begin position="178"/>
        <end position="208"/>
    </location>
</feature>
<dbReference type="Proteomes" id="UP001175000">
    <property type="component" value="Unassembled WGS sequence"/>
</dbReference>
<dbReference type="AlphaFoldDB" id="A0AA39X2V8"/>